<protein>
    <recommendedName>
        <fullName evidence="4">Anaphase-promoting complex subunit 13</fullName>
    </recommendedName>
</protein>
<dbReference type="AlphaFoldDB" id="A0A8T2SZ04"/>
<comment type="caution">
    <text evidence="10">The sequence shown here is derived from an EMBL/GenBank/DDBJ whole genome shotgun (WGS) entry which is preliminary data.</text>
</comment>
<dbReference type="GO" id="GO:0070979">
    <property type="term" value="P:protein K11-linked ubiquitination"/>
    <property type="evidence" value="ECO:0007669"/>
    <property type="project" value="TreeGrafter"/>
</dbReference>
<dbReference type="GO" id="GO:0051301">
    <property type="term" value="P:cell division"/>
    <property type="evidence" value="ECO:0007669"/>
    <property type="project" value="UniProtKB-KW"/>
</dbReference>
<dbReference type="PANTHER" id="PTHR28672">
    <property type="entry name" value="ANAPHASE-PROMOTING COMPLEX SUBUNIT 13"/>
    <property type="match status" value="1"/>
</dbReference>
<evidence type="ECO:0000256" key="7">
    <source>
        <dbReference type="ARBA" id="ARBA00022786"/>
    </source>
</evidence>
<dbReference type="Proteomes" id="UP000825935">
    <property type="component" value="Chromosome 17"/>
</dbReference>
<keyword evidence="7" id="KW-0833">Ubl conjugation pathway</keyword>
<organism evidence="10 11">
    <name type="scientific">Ceratopteris richardii</name>
    <name type="common">Triangle waterfern</name>
    <dbReference type="NCBI Taxonomy" id="49495"/>
    <lineage>
        <taxon>Eukaryota</taxon>
        <taxon>Viridiplantae</taxon>
        <taxon>Streptophyta</taxon>
        <taxon>Embryophyta</taxon>
        <taxon>Tracheophyta</taxon>
        <taxon>Polypodiopsida</taxon>
        <taxon>Polypodiidae</taxon>
        <taxon>Polypodiales</taxon>
        <taxon>Pteridineae</taxon>
        <taxon>Pteridaceae</taxon>
        <taxon>Parkerioideae</taxon>
        <taxon>Ceratopteris</taxon>
    </lineage>
</organism>
<evidence type="ECO:0000256" key="3">
    <source>
        <dbReference type="ARBA" id="ARBA00006940"/>
    </source>
</evidence>
<dbReference type="EMBL" id="CM035422">
    <property type="protein sequence ID" value="KAH7373240.1"/>
    <property type="molecule type" value="Genomic_DNA"/>
</dbReference>
<evidence type="ECO:0000313" key="11">
    <source>
        <dbReference type="Proteomes" id="UP000825935"/>
    </source>
</evidence>
<comment type="similarity">
    <text evidence="3">Belongs to the APC13 family.</text>
</comment>
<keyword evidence="9" id="KW-0131">Cell cycle</keyword>
<accession>A0A8T2SZ04</accession>
<dbReference type="OMA" id="WRADTLP"/>
<evidence type="ECO:0000256" key="5">
    <source>
        <dbReference type="ARBA" id="ARBA00022618"/>
    </source>
</evidence>
<evidence type="ECO:0000256" key="2">
    <source>
        <dbReference type="ARBA" id="ARBA00004906"/>
    </source>
</evidence>
<keyword evidence="8" id="KW-0539">Nucleus</keyword>
<keyword evidence="11" id="KW-1185">Reference proteome</keyword>
<evidence type="ECO:0000256" key="4">
    <source>
        <dbReference type="ARBA" id="ARBA00013935"/>
    </source>
</evidence>
<evidence type="ECO:0000256" key="9">
    <source>
        <dbReference type="ARBA" id="ARBA00023306"/>
    </source>
</evidence>
<comment type="pathway">
    <text evidence="2">Protein modification; protein ubiquitination.</text>
</comment>
<dbReference type="InterPro" id="IPR008401">
    <property type="entry name" value="Apc13"/>
</dbReference>
<evidence type="ECO:0000256" key="1">
    <source>
        <dbReference type="ARBA" id="ARBA00004123"/>
    </source>
</evidence>
<gene>
    <name evidence="10" type="ORF">KP509_17G045900</name>
</gene>
<sequence length="65" mass="7461">MEKLSMDIVLDIVDEEWMRDTLPNDDIPFPPGVAPVIDDTEEVTNQEQPLVSQDKWNELGLHTIQ</sequence>
<comment type="subcellular location">
    <subcellularLocation>
        <location evidence="1">Nucleus</location>
    </subcellularLocation>
</comment>
<keyword evidence="5" id="KW-0132">Cell division</keyword>
<reference evidence="10" key="1">
    <citation type="submission" date="2021-08" db="EMBL/GenBank/DDBJ databases">
        <title>WGS assembly of Ceratopteris richardii.</title>
        <authorList>
            <person name="Marchant D.B."/>
            <person name="Chen G."/>
            <person name="Jenkins J."/>
            <person name="Shu S."/>
            <person name="Leebens-Mack J."/>
            <person name="Grimwood J."/>
            <person name="Schmutz J."/>
            <person name="Soltis P."/>
            <person name="Soltis D."/>
            <person name="Chen Z.-H."/>
        </authorList>
    </citation>
    <scope>NUCLEOTIDE SEQUENCE</scope>
    <source>
        <strain evidence="10">Whitten #5841</strain>
        <tissue evidence="10">Leaf</tissue>
    </source>
</reference>
<evidence type="ECO:0000313" key="10">
    <source>
        <dbReference type="EMBL" id="KAH7373240.1"/>
    </source>
</evidence>
<dbReference type="PANTHER" id="PTHR28672:SF1">
    <property type="entry name" value="ANAPHASE-PROMOTING COMPLEX SUBUNIT 13"/>
    <property type="match status" value="1"/>
</dbReference>
<dbReference type="OrthoDB" id="25675at2759"/>
<proteinExistence type="inferred from homology"/>
<dbReference type="GO" id="GO:0005680">
    <property type="term" value="C:anaphase-promoting complex"/>
    <property type="evidence" value="ECO:0007669"/>
    <property type="project" value="InterPro"/>
</dbReference>
<name>A0A8T2SZ04_CERRI</name>
<evidence type="ECO:0000256" key="6">
    <source>
        <dbReference type="ARBA" id="ARBA00022776"/>
    </source>
</evidence>
<keyword evidence="6" id="KW-0498">Mitosis</keyword>
<evidence type="ECO:0000256" key="8">
    <source>
        <dbReference type="ARBA" id="ARBA00023242"/>
    </source>
</evidence>